<dbReference type="AlphaFoldDB" id="A0A2H0BRZ9"/>
<evidence type="ECO:0000313" key="1">
    <source>
        <dbReference type="EMBL" id="PIP60309.1"/>
    </source>
</evidence>
<name>A0A2H0BRZ9_9BACT</name>
<dbReference type="EMBL" id="PCSZ01000071">
    <property type="protein sequence ID" value="PIP60309.1"/>
    <property type="molecule type" value="Genomic_DNA"/>
</dbReference>
<dbReference type="Proteomes" id="UP000231581">
    <property type="component" value="Unassembled WGS sequence"/>
</dbReference>
<gene>
    <name evidence="1" type="ORF">COX00_03940</name>
</gene>
<accession>A0A2H0BRZ9</accession>
<comment type="caution">
    <text evidence="1">The sequence shown here is derived from an EMBL/GenBank/DDBJ whole genome shotgun (WGS) entry which is preliminary data.</text>
</comment>
<proteinExistence type="predicted"/>
<reference evidence="1 2" key="1">
    <citation type="submission" date="2017-09" db="EMBL/GenBank/DDBJ databases">
        <title>Depth-based differentiation of microbial function through sediment-hosted aquifers and enrichment of novel symbionts in the deep terrestrial subsurface.</title>
        <authorList>
            <person name="Probst A.J."/>
            <person name="Ladd B."/>
            <person name="Jarett J.K."/>
            <person name="Geller-Mcgrath D.E."/>
            <person name="Sieber C.M."/>
            <person name="Emerson J.B."/>
            <person name="Anantharaman K."/>
            <person name="Thomas B.C."/>
            <person name="Malmstrom R."/>
            <person name="Stieglmeier M."/>
            <person name="Klingl A."/>
            <person name="Woyke T."/>
            <person name="Ryan C.M."/>
            <person name="Banfield J.F."/>
        </authorList>
    </citation>
    <scope>NUCLEOTIDE SEQUENCE [LARGE SCALE GENOMIC DNA]</scope>
    <source>
        <strain evidence="1">CG22_combo_CG10-13_8_21_14_all_47_17</strain>
    </source>
</reference>
<sequence>MANPITDIKQTEKNPYEITVDQQLTALHRTNDEEKWGITENDFTYLASSAPAWPKGEYAYRSFRIRFGEGGEGVFSTFRTHCVRLRHVFGESHFFHDTGRLPGSFRRRMEYREELRLLNGDHTHKPTIEWVTIDLNVHHEFERALVDRSSRSLADELLVLAWMFPDMIRNIDGVNAPGLFAAGYEFVTNTSGRGIPDLETLLVTFDRSSRFICILRHDGKSSSGKAMPLLLDP</sequence>
<protein>
    <submittedName>
        <fullName evidence="1">Uncharacterized protein</fullName>
    </submittedName>
</protein>
<organism evidence="1 2">
    <name type="scientific">Candidatus Uhrbacteria bacterium CG22_combo_CG10-13_8_21_14_all_47_17</name>
    <dbReference type="NCBI Taxonomy" id="1975041"/>
    <lineage>
        <taxon>Bacteria</taxon>
        <taxon>Candidatus Uhriibacteriota</taxon>
    </lineage>
</organism>
<evidence type="ECO:0000313" key="2">
    <source>
        <dbReference type="Proteomes" id="UP000231581"/>
    </source>
</evidence>